<protein>
    <submittedName>
        <fullName evidence="1">Uncharacterized protein</fullName>
    </submittedName>
</protein>
<proteinExistence type="predicted"/>
<comment type="caution">
    <text evidence="1">The sequence shown here is derived from an EMBL/GenBank/DDBJ whole genome shotgun (WGS) entry which is preliminary data.</text>
</comment>
<accession>A0ACD3QMC1</accession>
<dbReference type="EMBL" id="CM011690">
    <property type="protein sequence ID" value="TMS08421.1"/>
    <property type="molecule type" value="Genomic_DNA"/>
</dbReference>
<evidence type="ECO:0000313" key="2">
    <source>
        <dbReference type="Proteomes" id="UP000793456"/>
    </source>
</evidence>
<reference evidence="1" key="1">
    <citation type="submission" date="2018-11" db="EMBL/GenBank/DDBJ databases">
        <title>The sequence and de novo assembly of Larimichthys crocea genome using PacBio and Hi-C technologies.</title>
        <authorList>
            <person name="Xu P."/>
            <person name="Chen B."/>
            <person name="Zhou Z."/>
            <person name="Ke Q."/>
            <person name="Wu Y."/>
            <person name="Bai H."/>
            <person name="Pu F."/>
        </authorList>
    </citation>
    <scope>NUCLEOTIDE SEQUENCE</scope>
    <source>
        <tissue evidence="1">Muscle</tissue>
    </source>
</reference>
<keyword evidence="2" id="KW-1185">Reference proteome</keyword>
<evidence type="ECO:0000313" key="1">
    <source>
        <dbReference type="EMBL" id="TMS08421.1"/>
    </source>
</evidence>
<sequence>MVHIPKDKSVFVELESNRTNHVQVRSRERSQGKERVDLLSEIKREGESMKIDDKEVHLERTEEEFIDEADCGSGNRRNPEKKQGFSTLSLSSAIDPGITISPCIALTTEERRTTFNRRLRLARNCKKGVPLASCVPTQKTTVQPAKRKLQFIPVHRRIEAPSHHGTTE</sequence>
<name>A0ACD3QMC1_LARCR</name>
<dbReference type="Proteomes" id="UP000793456">
    <property type="component" value="Chromosome XVII"/>
</dbReference>
<organism evidence="1 2">
    <name type="scientific">Larimichthys crocea</name>
    <name type="common">Large yellow croaker</name>
    <name type="synonym">Pseudosciaena crocea</name>
    <dbReference type="NCBI Taxonomy" id="215358"/>
    <lineage>
        <taxon>Eukaryota</taxon>
        <taxon>Metazoa</taxon>
        <taxon>Chordata</taxon>
        <taxon>Craniata</taxon>
        <taxon>Vertebrata</taxon>
        <taxon>Euteleostomi</taxon>
        <taxon>Actinopterygii</taxon>
        <taxon>Neopterygii</taxon>
        <taxon>Teleostei</taxon>
        <taxon>Neoteleostei</taxon>
        <taxon>Acanthomorphata</taxon>
        <taxon>Eupercaria</taxon>
        <taxon>Sciaenidae</taxon>
        <taxon>Larimichthys</taxon>
    </lineage>
</organism>
<gene>
    <name evidence="1" type="ORF">E3U43_005904</name>
</gene>